<evidence type="ECO:0000256" key="5">
    <source>
        <dbReference type="SAM" id="Phobius"/>
    </source>
</evidence>
<feature type="binding site" evidence="3">
    <location>
        <position position="78"/>
    </location>
    <ligand>
        <name>Cu cation</name>
        <dbReference type="ChEBI" id="CHEBI:23378"/>
    </ligand>
</feature>
<keyword evidence="4" id="KW-1015">Disulfide bond</keyword>
<dbReference type="Gene3D" id="3.40.30.10">
    <property type="entry name" value="Glutaredoxin"/>
    <property type="match status" value="1"/>
</dbReference>
<evidence type="ECO:0000256" key="4">
    <source>
        <dbReference type="PIRSR" id="PIRSR603782-2"/>
    </source>
</evidence>
<accession>K2ID31</accession>
<dbReference type="AlphaFoldDB" id="K2ID31"/>
<dbReference type="FunFam" id="3.40.30.10:FF:000013">
    <property type="entry name" value="Blast:Protein SCO1 homolog, mitochondrial"/>
    <property type="match status" value="1"/>
</dbReference>
<feature type="binding site" evidence="3">
    <location>
        <position position="74"/>
    </location>
    <ligand>
        <name>Cu cation</name>
        <dbReference type="ChEBI" id="CHEBI:23378"/>
    </ligand>
</feature>
<evidence type="ECO:0000259" key="6">
    <source>
        <dbReference type="PROSITE" id="PS51352"/>
    </source>
</evidence>
<dbReference type="Proteomes" id="UP000006746">
    <property type="component" value="Unassembled WGS sequence"/>
</dbReference>
<keyword evidence="2 3" id="KW-0186">Copper</keyword>
<protein>
    <submittedName>
        <fullName evidence="7">SCO-like protein</fullName>
    </submittedName>
</protein>
<keyword evidence="8" id="KW-1185">Reference proteome</keyword>
<proteinExistence type="inferred from homology"/>
<keyword evidence="3" id="KW-0479">Metal-binding</keyword>
<feature type="domain" description="Thioredoxin" evidence="6">
    <location>
        <begin position="36"/>
        <end position="198"/>
    </location>
</feature>
<dbReference type="CDD" id="cd02968">
    <property type="entry name" value="SCO"/>
    <property type="match status" value="1"/>
</dbReference>
<gene>
    <name evidence="7" type="ORF">P24_18239</name>
</gene>
<name>K2ID31_9PROT</name>
<comment type="similarity">
    <text evidence="1">Belongs to the SCO1/2 family.</text>
</comment>
<evidence type="ECO:0000313" key="7">
    <source>
        <dbReference type="EMBL" id="EKE67886.1"/>
    </source>
</evidence>
<dbReference type="PANTHER" id="PTHR12151">
    <property type="entry name" value="ELECTRON TRANSPORT PROTIN SCO1/SENC FAMILY MEMBER"/>
    <property type="match status" value="1"/>
</dbReference>
<comment type="caution">
    <text evidence="7">The sequence shown here is derived from an EMBL/GenBank/DDBJ whole genome shotgun (WGS) entry which is preliminary data.</text>
</comment>
<dbReference type="PROSITE" id="PS51352">
    <property type="entry name" value="THIOREDOXIN_2"/>
    <property type="match status" value="1"/>
</dbReference>
<dbReference type="PANTHER" id="PTHR12151:SF25">
    <property type="entry name" value="LINALOOL DEHYDRATASE_ISOMERASE DOMAIN-CONTAINING PROTEIN"/>
    <property type="match status" value="1"/>
</dbReference>
<organism evidence="7 8">
    <name type="scientific">Oceanibaculum indicum P24</name>
    <dbReference type="NCBI Taxonomy" id="1207063"/>
    <lineage>
        <taxon>Bacteria</taxon>
        <taxon>Pseudomonadati</taxon>
        <taxon>Pseudomonadota</taxon>
        <taxon>Alphaproteobacteria</taxon>
        <taxon>Rhodospirillales</taxon>
        <taxon>Oceanibaculaceae</taxon>
        <taxon>Oceanibaculum</taxon>
    </lineage>
</organism>
<keyword evidence="5" id="KW-0812">Transmembrane</keyword>
<keyword evidence="5" id="KW-0472">Membrane</keyword>
<sequence length="198" mass="21802">MARLRIFLWIMVALAGMGFIGLYAWRGAFQEEASQPALDTIRADYSLTSHTGETVTEDRYLGKWQLVFFGFTHCPDICPTTLAEVATVIDGLGDVARNVQPLFISVDPERDSPSAMAEYVTAFHPALVGLTGEPGAVAKAARAFSAYYEMQPERGAHDGYTMSHSSALYLLDPKGRFVRLFAYGTPAAEIIEDLKERL</sequence>
<reference evidence="7 8" key="1">
    <citation type="journal article" date="2012" name="J. Bacteriol.">
        <title>Genome Sequence of Oceanibaculum indicum Type Strain P24.</title>
        <authorList>
            <person name="Lai Q."/>
            <person name="Shao Z."/>
        </authorList>
    </citation>
    <scope>NUCLEOTIDE SEQUENCE [LARGE SCALE GENOMIC DNA]</scope>
    <source>
        <strain evidence="7 8">P24</strain>
    </source>
</reference>
<feature type="disulfide bond" description="Redox-active" evidence="4">
    <location>
        <begin position="74"/>
        <end position="78"/>
    </location>
</feature>
<feature type="transmembrane region" description="Helical" evidence="5">
    <location>
        <begin position="6"/>
        <end position="25"/>
    </location>
</feature>
<dbReference type="GO" id="GO:0046872">
    <property type="term" value="F:metal ion binding"/>
    <property type="evidence" value="ECO:0007669"/>
    <property type="project" value="UniProtKB-KW"/>
</dbReference>
<dbReference type="InterPro" id="IPR013766">
    <property type="entry name" value="Thioredoxin_domain"/>
</dbReference>
<dbReference type="Pfam" id="PF02630">
    <property type="entry name" value="SCO1-SenC"/>
    <property type="match status" value="1"/>
</dbReference>
<dbReference type="InterPro" id="IPR003782">
    <property type="entry name" value="SCO1/SenC"/>
</dbReference>
<keyword evidence="5" id="KW-1133">Transmembrane helix</keyword>
<evidence type="ECO:0000256" key="1">
    <source>
        <dbReference type="ARBA" id="ARBA00010996"/>
    </source>
</evidence>
<dbReference type="InterPro" id="IPR036249">
    <property type="entry name" value="Thioredoxin-like_sf"/>
</dbReference>
<dbReference type="EMBL" id="AMRL01000042">
    <property type="protein sequence ID" value="EKE67886.1"/>
    <property type="molecule type" value="Genomic_DNA"/>
</dbReference>
<dbReference type="STRING" id="1207063.P24_18239"/>
<evidence type="ECO:0000256" key="3">
    <source>
        <dbReference type="PIRSR" id="PIRSR603782-1"/>
    </source>
</evidence>
<dbReference type="PATRIC" id="fig|1207063.3.peg.3656"/>
<evidence type="ECO:0000313" key="8">
    <source>
        <dbReference type="Proteomes" id="UP000006746"/>
    </source>
</evidence>
<dbReference type="SUPFAM" id="SSF52833">
    <property type="entry name" value="Thioredoxin-like"/>
    <property type="match status" value="1"/>
</dbReference>
<dbReference type="eggNOG" id="COG1999">
    <property type="taxonomic scope" value="Bacteria"/>
</dbReference>
<evidence type="ECO:0000256" key="2">
    <source>
        <dbReference type="ARBA" id="ARBA00023008"/>
    </source>
</evidence>
<feature type="binding site" evidence="3">
    <location>
        <position position="164"/>
    </location>
    <ligand>
        <name>Cu cation</name>
        <dbReference type="ChEBI" id="CHEBI:23378"/>
    </ligand>
</feature>